<evidence type="ECO:0000256" key="2">
    <source>
        <dbReference type="ARBA" id="ARBA00022679"/>
    </source>
</evidence>
<feature type="compositionally biased region" description="Pro residues" evidence="4">
    <location>
        <begin position="305"/>
        <end position="327"/>
    </location>
</feature>
<feature type="compositionally biased region" description="Low complexity" evidence="4">
    <location>
        <begin position="293"/>
        <end position="304"/>
    </location>
</feature>
<dbReference type="PROSITE" id="PS50123">
    <property type="entry name" value="CHER"/>
    <property type="match status" value="1"/>
</dbReference>
<dbReference type="EMBL" id="CP001359">
    <property type="protein sequence ID" value="ACL66107.1"/>
    <property type="molecule type" value="Genomic_DNA"/>
</dbReference>
<dbReference type="KEGG" id="acp:A2cp1_2770"/>
<evidence type="ECO:0000256" key="1">
    <source>
        <dbReference type="ARBA" id="ARBA00022603"/>
    </source>
</evidence>
<name>B8JE42_ANAD2</name>
<dbReference type="PRINTS" id="PR00996">
    <property type="entry name" value="CHERMTFRASE"/>
</dbReference>
<dbReference type="RefSeq" id="WP_012633867.1">
    <property type="nucleotide sequence ID" value="NC_011891.1"/>
</dbReference>
<gene>
    <name evidence="6" type="ordered locus">A2cp1_2770</name>
</gene>
<dbReference type="PANTHER" id="PTHR24422">
    <property type="entry name" value="CHEMOTAXIS PROTEIN METHYLTRANSFERASE"/>
    <property type="match status" value="1"/>
</dbReference>
<dbReference type="InterPro" id="IPR022642">
    <property type="entry name" value="CheR_C"/>
</dbReference>
<protein>
    <submittedName>
        <fullName evidence="6">MCP methyltransferase, CheR-type</fullName>
        <ecNumber evidence="6">2.1.1.80</ecNumber>
    </submittedName>
</protein>
<dbReference type="EC" id="2.1.1.80" evidence="6"/>
<sequence length="490" mass="51217">MTTGSPPGAWSHPAFADVAAEVARHAGLRIPAHRRPEVEQAARRAMRAAGLTDPRAYAERLRDGRLAVADLVTAVTVGETYFFRDPAQLALVRDRVVPALAASRPAGHALRAWSAACATGEEAYTLAFTLEQAGVGERSRVLGTDISRPALARARAGAYGEWSLRGPERATAARLLLREGERWMVPPRIRARVRFEYLNLADDTYPSPRTGTAGVDLVLCRNALMYLEREVVAAVARRLHAALAPGGWLLTGLADPPLGGLAPFEPISTAAGVVYHRPPHGAPAAQRDRPARRPVGPGTAARPAAAPPPPPPPPAPVLPAPAAPPPDTAGALDALRRGDWQAVVDRAGALLATPEGAATLVRAAANAGDPARAEALAARAVEAHPLAPELHLLHAAILAELGRVEVALEAVRRCLYLDPGLAVAHAQLAGLLARAGDAVGARRSWRNVRRICAALPPDAPLPLGDGRCAGPLSEVASAQLELLGGGDDRG</sequence>
<dbReference type="SUPFAM" id="SSF53335">
    <property type="entry name" value="S-adenosyl-L-methionine-dependent methyltransferases"/>
    <property type="match status" value="1"/>
</dbReference>
<keyword evidence="1 6" id="KW-0489">Methyltransferase</keyword>
<evidence type="ECO:0000313" key="6">
    <source>
        <dbReference type="EMBL" id="ACL66107.1"/>
    </source>
</evidence>
<dbReference type="InterPro" id="IPR029063">
    <property type="entry name" value="SAM-dependent_MTases_sf"/>
</dbReference>
<dbReference type="InterPro" id="IPR050903">
    <property type="entry name" value="Bact_Chemotaxis_MeTrfase"/>
</dbReference>
<reference evidence="6" key="1">
    <citation type="submission" date="2009-01" db="EMBL/GenBank/DDBJ databases">
        <title>Complete sequence of Anaeromyxobacter dehalogenans 2CP-1.</title>
        <authorList>
            <consortium name="US DOE Joint Genome Institute"/>
            <person name="Lucas S."/>
            <person name="Copeland A."/>
            <person name="Lapidus A."/>
            <person name="Glavina del Rio T."/>
            <person name="Dalin E."/>
            <person name="Tice H."/>
            <person name="Bruce D."/>
            <person name="Goodwin L."/>
            <person name="Pitluck S."/>
            <person name="Saunders E."/>
            <person name="Brettin T."/>
            <person name="Detter J.C."/>
            <person name="Han C."/>
            <person name="Larimer F."/>
            <person name="Land M."/>
            <person name="Hauser L."/>
            <person name="Kyrpides N."/>
            <person name="Ovchinnikova G."/>
            <person name="Beliaev A.S."/>
            <person name="Richardson P."/>
        </authorList>
    </citation>
    <scope>NUCLEOTIDE SEQUENCE</scope>
    <source>
        <strain evidence="6">2CP-1</strain>
    </source>
</reference>
<proteinExistence type="predicted"/>
<dbReference type="SMART" id="SM00138">
    <property type="entry name" value="MeTrc"/>
    <property type="match status" value="1"/>
</dbReference>
<dbReference type="SUPFAM" id="SSF47757">
    <property type="entry name" value="Chemotaxis receptor methyltransferase CheR, N-terminal domain"/>
    <property type="match status" value="1"/>
</dbReference>
<dbReference type="HOGENOM" id="CLU_025854_4_1_7"/>
<dbReference type="Gene3D" id="3.40.50.150">
    <property type="entry name" value="Vaccinia Virus protein VP39"/>
    <property type="match status" value="1"/>
</dbReference>
<keyword evidence="7" id="KW-1185">Reference proteome</keyword>
<keyword evidence="2 6" id="KW-0808">Transferase</keyword>
<dbReference type="InterPro" id="IPR011990">
    <property type="entry name" value="TPR-like_helical_dom_sf"/>
</dbReference>
<organism evidence="6 7">
    <name type="scientific">Anaeromyxobacter dehalogenans (strain ATCC BAA-258 / DSM 21875 / 2CP-1)</name>
    <dbReference type="NCBI Taxonomy" id="455488"/>
    <lineage>
        <taxon>Bacteria</taxon>
        <taxon>Pseudomonadati</taxon>
        <taxon>Myxococcota</taxon>
        <taxon>Myxococcia</taxon>
        <taxon>Myxococcales</taxon>
        <taxon>Cystobacterineae</taxon>
        <taxon>Anaeromyxobacteraceae</taxon>
        <taxon>Anaeromyxobacter</taxon>
    </lineage>
</organism>
<accession>B8JE42</accession>
<dbReference type="Proteomes" id="UP000007089">
    <property type="component" value="Chromosome"/>
</dbReference>
<evidence type="ECO:0000259" key="5">
    <source>
        <dbReference type="PROSITE" id="PS50123"/>
    </source>
</evidence>
<dbReference type="PANTHER" id="PTHR24422:SF19">
    <property type="entry name" value="CHEMOTAXIS PROTEIN METHYLTRANSFERASE"/>
    <property type="match status" value="1"/>
</dbReference>
<dbReference type="SUPFAM" id="SSF48452">
    <property type="entry name" value="TPR-like"/>
    <property type="match status" value="1"/>
</dbReference>
<keyword evidence="3" id="KW-0949">S-adenosyl-L-methionine</keyword>
<evidence type="ECO:0000313" key="7">
    <source>
        <dbReference type="Proteomes" id="UP000007089"/>
    </source>
</evidence>
<evidence type="ECO:0000256" key="3">
    <source>
        <dbReference type="ARBA" id="ARBA00022691"/>
    </source>
</evidence>
<dbReference type="InterPro" id="IPR000780">
    <property type="entry name" value="CheR_MeTrfase"/>
</dbReference>
<evidence type="ECO:0000256" key="4">
    <source>
        <dbReference type="SAM" id="MobiDB-lite"/>
    </source>
</evidence>
<dbReference type="Pfam" id="PF01739">
    <property type="entry name" value="CheR"/>
    <property type="match status" value="1"/>
</dbReference>
<dbReference type="AlphaFoldDB" id="B8JE42"/>
<dbReference type="Gene3D" id="1.25.40.10">
    <property type="entry name" value="Tetratricopeptide repeat domain"/>
    <property type="match status" value="1"/>
</dbReference>
<feature type="region of interest" description="Disordered" evidence="4">
    <location>
        <begin position="275"/>
        <end position="332"/>
    </location>
</feature>
<dbReference type="GO" id="GO:0008983">
    <property type="term" value="F:protein-glutamate O-methyltransferase activity"/>
    <property type="evidence" value="ECO:0007669"/>
    <property type="project" value="UniProtKB-EC"/>
</dbReference>
<dbReference type="GO" id="GO:0032259">
    <property type="term" value="P:methylation"/>
    <property type="evidence" value="ECO:0007669"/>
    <property type="project" value="UniProtKB-KW"/>
</dbReference>
<feature type="domain" description="CheR-type methyltransferase" evidence="5">
    <location>
        <begin position="15"/>
        <end position="280"/>
    </location>
</feature>